<feature type="binding site" evidence="8">
    <location>
        <position position="411"/>
    </location>
    <ligand>
        <name>[4Fe-4S] cluster</name>
        <dbReference type="ChEBI" id="CHEBI:49883"/>
        <label>2</label>
    </ligand>
</feature>
<dbReference type="SUPFAM" id="SSF142019">
    <property type="entry name" value="Nqo1 FMN-binding domain-like"/>
    <property type="match status" value="1"/>
</dbReference>
<protein>
    <recommendedName>
        <fullName evidence="8">Ion-translocating oxidoreductase complex subunit C</fullName>
        <ecNumber evidence="8">7.-.-.-</ecNumber>
    </recommendedName>
    <alternativeName>
        <fullName evidence="8">Rnf electron transport complex subunit C</fullName>
    </alternativeName>
</protein>
<dbReference type="InterPro" id="IPR011538">
    <property type="entry name" value="Nuo51_FMN-bd"/>
</dbReference>
<name>A0A0H3FZA1_ZYMMA</name>
<feature type="binding site" evidence="8">
    <location>
        <position position="414"/>
    </location>
    <ligand>
        <name>[4Fe-4S] cluster</name>
        <dbReference type="ChEBI" id="CHEBI:49883"/>
        <label>2</label>
    </ligand>
</feature>
<dbReference type="PROSITE" id="PS00198">
    <property type="entry name" value="4FE4S_FER_1"/>
    <property type="match status" value="1"/>
</dbReference>
<feature type="binding site" evidence="8">
    <location>
        <position position="369"/>
    </location>
    <ligand>
        <name>[4Fe-4S] cluster</name>
        <dbReference type="ChEBI" id="CHEBI:49883"/>
        <label>1</label>
    </ligand>
</feature>
<dbReference type="Gene3D" id="3.10.20.600">
    <property type="match status" value="1"/>
</dbReference>
<dbReference type="Pfam" id="PF12838">
    <property type="entry name" value="Fer4_7"/>
    <property type="match status" value="1"/>
</dbReference>
<dbReference type="HAMAP" id="MF_00461">
    <property type="entry name" value="RsxC_RnfC"/>
    <property type="match status" value="1"/>
</dbReference>
<comment type="similarity">
    <text evidence="8">Belongs to the 4Fe4S bacterial-type ferredoxin family. RnfC subfamily.</text>
</comment>
<dbReference type="AlphaFoldDB" id="A0A0H3FZA1"/>
<organism evidence="10 11">
    <name type="scientific">Zymomonas mobilis subsp. mobilis (strain ATCC 10988 / DSM 424 / LMG 404 / NCIMB 8938 / NRRL B-806 / ZM1)</name>
    <dbReference type="NCBI Taxonomy" id="555217"/>
    <lineage>
        <taxon>Bacteria</taxon>
        <taxon>Pseudomonadati</taxon>
        <taxon>Pseudomonadota</taxon>
        <taxon>Alphaproteobacteria</taxon>
        <taxon>Sphingomonadales</taxon>
        <taxon>Zymomonadaceae</taxon>
        <taxon>Zymomonas</taxon>
    </lineage>
</organism>
<feature type="binding site" evidence="8">
    <location>
        <position position="372"/>
    </location>
    <ligand>
        <name>[4Fe-4S] cluster</name>
        <dbReference type="ChEBI" id="CHEBI:49883"/>
        <label>1</label>
    </ligand>
</feature>
<evidence type="ECO:0000259" key="9">
    <source>
        <dbReference type="PROSITE" id="PS51379"/>
    </source>
</evidence>
<dbReference type="Gene3D" id="3.40.50.11540">
    <property type="entry name" value="NADH-ubiquinone oxidoreductase 51kDa subunit"/>
    <property type="match status" value="1"/>
</dbReference>
<dbReference type="InterPro" id="IPR019554">
    <property type="entry name" value="Soluble_ligand-bd"/>
</dbReference>
<dbReference type="GeneID" id="79904876"/>
<evidence type="ECO:0000256" key="3">
    <source>
        <dbReference type="ARBA" id="ARBA00022723"/>
    </source>
</evidence>
<dbReference type="GO" id="GO:0005886">
    <property type="term" value="C:plasma membrane"/>
    <property type="evidence" value="ECO:0007669"/>
    <property type="project" value="UniProtKB-SubCell"/>
</dbReference>
<sequence>MKLFSVRGGIHPSYRKQATTAKKIEPLPIVPFYFLPLRQHSGAPAEAVVNIGDHVGKGQLLAAPAGRISAPIHAPTSGIIRAIQNMTAPHPSGLPGMTMVLEADGKDSWAELPEAYSDPFAVDPQLIRERVAWAGVVGLGGAAFPAAVKLEQSSQKPIKMVVLNGAECEPYLTGDDRVMQEYADEVISGGRLIAHAVGAPKVVIGIERNKPEAIAIMKKTAEAYDNVEIADLPAQYPVGSARHLVQALTGLEISARTRIADVGVLVQNVGTARAVWRSARYGEPLISRIVTVSGGGMNDPKTLDAPIGSPVKALIDFCGGMNEKAEQIVTGGPLMGVGLPNIDVPVIKGTAGILALTSEEMDHRPTEACLRCGRCVDVCPCGLSPVEMASLIRRDKLEEVEKLQVMDCFSCGSCSYVCPSHLPLVQYFNYAKGEIWNRRDEERKQNKIKALAAAKEARLAEVLRQRQLAAERAKAAKAAANKEEKAV</sequence>
<proteinExistence type="inferred from homology"/>
<evidence type="ECO:0000256" key="1">
    <source>
        <dbReference type="ARBA" id="ARBA00022448"/>
    </source>
</evidence>
<feature type="binding site" evidence="8">
    <location>
        <position position="375"/>
    </location>
    <ligand>
        <name>[4Fe-4S] cluster</name>
        <dbReference type="ChEBI" id="CHEBI:49883"/>
        <label>1</label>
    </ligand>
</feature>
<dbReference type="NCBIfam" id="NF003454">
    <property type="entry name" value="PRK05035.1"/>
    <property type="match status" value="1"/>
</dbReference>
<dbReference type="PANTHER" id="PTHR43034">
    <property type="entry name" value="ION-TRANSLOCATING OXIDOREDUCTASE COMPLEX SUBUNIT C"/>
    <property type="match status" value="1"/>
</dbReference>
<evidence type="ECO:0000313" key="10">
    <source>
        <dbReference type="EMBL" id="AEH63165.1"/>
    </source>
</evidence>
<keyword evidence="8" id="KW-0472">Membrane</keyword>
<dbReference type="EMBL" id="CP002850">
    <property type="protein sequence ID" value="AEH63165.1"/>
    <property type="molecule type" value="Genomic_DNA"/>
</dbReference>
<keyword evidence="3 8" id="KW-0479">Metal-binding</keyword>
<dbReference type="GO" id="GO:0046872">
    <property type="term" value="F:metal ion binding"/>
    <property type="evidence" value="ECO:0007669"/>
    <property type="project" value="UniProtKB-KW"/>
</dbReference>
<keyword evidence="2 8" id="KW-0004">4Fe-4S</keyword>
<keyword evidence="4 8" id="KW-0677">Repeat</keyword>
<feature type="binding site" evidence="8">
    <location>
        <position position="408"/>
    </location>
    <ligand>
        <name>[4Fe-4S] cluster</name>
        <dbReference type="ChEBI" id="CHEBI:49883"/>
        <label>2</label>
    </ligand>
</feature>
<reference evidence="10 11" key="1">
    <citation type="journal article" date="2011" name="J. Bacteriol.">
        <title>Genome sequence of the ethanol-producing Zymomonas mobilis subsp. mobilis lectotype strain ATCC 10988.</title>
        <authorList>
            <person name="Pappas K.M."/>
            <person name="Kouvelis V.N."/>
            <person name="Saunders E."/>
            <person name="Brettin T.S."/>
            <person name="Bruce D."/>
            <person name="Detter C."/>
            <person name="Balakireva M."/>
            <person name="Han C.S."/>
            <person name="Savvakis G."/>
            <person name="Kyrpides N.C."/>
            <person name="Typas M.A."/>
        </authorList>
    </citation>
    <scope>NUCLEOTIDE SEQUENCE [LARGE SCALE GENOMIC DNA]</scope>
    <source>
        <strain evidence="11">ATCC 10988 / DSM 424 / CCUG 17860 / LMG 404 / NCIMB 8938 / NRRL B-806 / ZM1</strain>
    </source>
</reference>
<dbReference type="eggNOG" id="COG4656">
    <property type="taxonomic scope" value="Bacteria"/>
</dbReference>
<dbReference type="SUPFAM" id="SSF46548">
    <property type="entry name" value="alpha-helical ferredoxin"/>
    <property type="match status" value="1"/>
</dbReference>
<feature type="domain" description="4Fe-4S ferredoxin-type" evidence="9">
    <location>
        <begin position="399"/>
        <end position="428"/>
    </location>
</feature>
<evidence type="ECO:0000313" key="11">
    <source>
        <dbReference type="Proteomes" id="UP000001494"/>
    </source>
</evidence>
<dbReference type="HOGENOM" id="CLU_010808_6_0_5"/>
<evidence type="ECO:0000256" key="5">
    <source>
        <dbReference type="ARBA" id="ARBA00022982"/>
    </source>
</evidence>
<evidence type="ECO:0000256" key="6">
    <source>
        <dbReference type="ARBA" id="ARBA00023004"/>
    </source>
</evidence>
<dbReference type="GO" id="GO:0022900">
    <property type="term" value="P:electron transport chain"/>
    <property type="evidence" value="ECO:0007669"/>
    <property type="project" value="UniProtKB-UniRule"/>
</dbReference>
<feature type="binding site" evidence="8">
    <location>
        <position position="418"/>
    </location>
    <ligand>
        <name>[4Fe-4S] cluster</name>
        <dbReference type="ChEBI" id="CHEBI:49883"/>
        <label>1</label>
    </ligand>
</feature>
<comment type="subunit">
    <text evidence="8">The complex is composed of six subunits: RnfA, RnfB, RnfC, RnfD, RnfE and RnfG.</text>
</comment>
<evidence type="ECO:0000256" key="7">
    <source>
        <dbReference type="ARBA" id="ARBA00023014"/>
    </source>
</evidence>
<keyword evidence="5 8" id="KW-0249">Electron transport</keyword>
<accession>A0A0H3FZA1</accession>
<dbReference type="KEGG" id="zmm:Zmob_1343"/>
<keyword evidence="6 8" id="KW-0408">Iron</keyword>
<gene>
    <name evidence="8" type="primary">rnfC</name>
    <name evidence="10" type="ordered locus">Zmob_1343</name>
</gene>
<keyword evidence="7 8" id="KW-0411">Iron-sulfur</keyword>
<evidence type="ECO:0000256" key="2">
    <source>
        <dbReference type="ARBA" id="ARBA00022485"/>
    </source>
</evidence>
<dbReference type="InterPro" id="IPR010208">
    <property type="entry name" value="Ion_transpt_RnfC/RsxC"/>
</dbReference>
<dbReference type="NCBIfam" id="TIGR01945">
    <property type="entry name" value="rnfC"/>
    <property type="match status" value="1"/>
</dbReference>
<dbReference type="InterPro" id="IPR026902">
    <property type="entry name" value="RnfC_N"/>
</dbReference>
<dbReference type="Pfam" id="PF01512">
    <property type="entry name" value="Complex1_51K"/>
    <property type="match status" value="1"/>
</dbReference>
<dbReference type="PANTHER" id="PTHR43034:SF2">
    <property type="entry name" value="ION-TRANSLOCATING OXIDOREDUCTASE COMPLEX SUBUNIT C"/>
    <property type="match status" value="1"/>
</dbReference>
<dbReference type="Proteomes" id="UP000001494">
    <property type="component" value="Chromosome"/>
</dbReference>
<dbReference type="GO" id="GO:0009055">
    <property type="term" value="F:electron transfer activity"/>
    <property type="evidence" value="ECO:0007669"/>
    <property type="project" value="InterPro"/>
</dbReference>
<dbReference type="InterPro" id="IPR017896">
    <property type="entry name" value="4Fe4S_Fe-S-bd"/>
</dbReference>
<feature type="binding site" evidence="8">
    <location>
        <position position="379"/>
    </location>
    <ligand>
        <name>[4Fe-4S] cluster</name>
        <dbReference type="ChEBI" id="CHEBI:49883"/>
        <label>2</label>
    </ligand>
</feature>
<dbReference type="GO" id="GO:0051539">
    <property type="term" value="F:4 iron, 4 sulfur cluster binding"/>
    <property type="evidence" value="ECO:0007669"/>
    <property type="project" value="UniProtKB-KW"/>
</dbReference>
<feature type="domain" description="4Fe-4S ferredoxin-type" evidence="9">
    <location>
        <begin position="359"/>
        <end position="389"/>
    </location>
</feature>
<dbReference type="Gene3D" id="3.30.70.20">
    <property type="match status" value="1"/>
</dbReference>
<keyword evidence="8" id="KW-1003">Cell membrane</keyword>
<dbReference type="InterPro" id="IPR037225">
    <property type="entry name" value="Nuo51_FMN-bd_sf"/>
</dbReference>
<comment type="cofactor">
    <cofactor evidence="8">
        <name>[4Fe-4S] cluster</name>
        <dbReference type="ChEBI" id="CHEBI:49883"/>
    </cofactor>
    <text evidence="8">Binds 2 [4Fe-4S] clusters per subunit.</text>
</comment>
<keyword evidence="8" id="KW-1278">Translocase</keyword>
<dbReference type="RefSeq" id="WP_014501010.1">
    <property type="nucleotide sequence ID" value="NC_017262.1"/>
</dbReference>
<comment type="subcellular location">
    <subcellularLocation>
        <location evidence="8">Cell inner membrane</location>
        <topology evidence="8">Peripheral membrane protein</topology>
    </subcellularLocation>
</comment>
<keyword evidence="1 8" id="KW-0813">Transport</keyword>
<dbReference type="PROSITE" id="PS51379">
    <property type="entry name" value="4FE4S_FER_2"/>
    <property type="match status" value="2"/>
</dbReference>
<evidence type="ECO:0000256" key="8">
    <source>
        <dbReference type="HAMAP-Rule" id="MF_00461"/>
    </source>
</evidence>
<dbReference type="OrthoDB" id="9767754at2"/>
<dbReference type="Pfam" id="PF10531">
    <property type="entry name" value="SLBB"/>
    <property type="match status" value="1"/>
</dbReference>
<evidence type="ECO:0000256" key="4">
    <source>
        <dbReference type="ARBA" id="ARBA00022737"/>
    </source>
</evidence>
<comment type="function">
    <text evidence="8">Part of a membrane-bound complex that couples electron transfer with translocation of ions across the membrane.</text>
</comment>
<dbReference type="Pfam" id="PF13375">
    <property type="entry name" value="RnfC_N"/>
    <property type="match status" value="1"/>
</dbReference>
<keyword evidence="8" id="KW-0997">Cell inner membrane</keyword>
<dbReference type="InterPro" id="IPR017900">
    <property type="entry name" value="4Fe4S_Fe_S_CS"/>
</dbReference>
<dbReference type="EC" id="7.-.-.-" evidence="8"/>